<evidence type="ECO:0000256" key="1">
    <source>
        <dbReference type="ARBA" id="ARBA00023159"/>
    </source>
</evidence>
<feature type="compositionally biased region" description="Polar residues" evidence="2">
    <location>
        <begin position="248"/>
        <end position="260"/>
    </location>
</feature>
<dbReference type="GO" id="GO:0006355">
    <property type="term" value="P:regulation of DNA-templated transcription"/>
    <property type="evidence" value="ECO:0007669"/>
    <property type="project" value="InterPro"/>
</dbReference>
<dbReference type="GO" id="GO:0003677">
    <property type="term" value="F:DNA binding"/>
    <property type="evidence" value="ECO:0007669"/>
    <property type="project" value="InterPro"/>
</dbReference>
<evidence type="ECO:0000259" key="3">
    <source>
        <dbReference type="Pfam" id="PF02805"/>
    </source>
</evidence>
<dbReference type="GO" id="GO:0008270">
    <property type="term" value="F:zinc ion binding"/>
    <property type="evidence" value="ECO:0007669"/>
    <property type="project" value="InterPro"/>
</dbReference>
<reference evidence="4 5" key="1">
    <citation type="journal article" date="2012" name="PLoS ONE">
        <title>The genome characteristics and predicted function of methyl-group oxidation pathway in the obligate aceticlastic methanogens, Methanosaeta spp.</title>
        <authorList>
            <person name="Zhu J."/>
            <person name="Zheng H."/>
            <person name="Ai G."/>
            <person name="Zhang G."/>
            <person name="Liu D."/>
            <person name="Liu X."/>
            <person name="Dong X."/>
        </authorList>
    </citation>
    <scope>NUCLEOTIDE SEQUENCE [LARGE SCALE GENOMIC DNA]</scope>
    <source>
        <strain evidence="4 5">6Ac</strain>
    </source>
</reference>
<feature type="compositionally biased region" description="Basic and acidic residues" evidence="2">
    <location>
        <begin position="307"/>
        <end position="316"/>
    </location>
</feature>
<evidence type="ECO:0000313" key="5">
    <source>
        <dbReference type="Proteomes" id="UP000005877"/>
    </source>
</evidence>
<dbReference type="Pfam" id="PF02805">
    <property type="entry name" value="Ada_Zn_binding"/>
    <property type="match status" value="1"/>
</dbReference>
<dbReference type="HOGENOM" id="CLU_791339_0_0_2"/>
<dbReference type="GO" id="GO:0006281">
    <property type="term" value="P:DNA repair"/>
    <property type="evidence" value="ECO:0007669"/>
    <property type="project" value="InterPro"/>
</dbReference>
<sequence length="350" mass="37767">MQLTKRLSSRKRAVILTLLLGAVLASGAYLHFGGGFVVPSPVAGALSSVQEDWGGWIKELRSSPHGRSEAYRGPPLRAAEDPGLEEGDPGSGSLATGAAASSSTEALEVLDFDSSVSSTLFRAWGSVAVRTGSTIPYLILNATLWDGDQLVEGSRYMMMDLEPGTGRDFDIRKICRLRPEVGYSCLLEVEEPEGLLSMEGVAIAERRDCLVAEEDPQRVIWGGSEEPIREAPSERPSVEPLSRYGSATGIQSFSSRSTEGSRGFAASSEELKGDERSQDSVTAIDEEEETVTGPADDLGYEYVGSKTSDKYHRPDCKSAKKIKPENRITFSDVWEAREAGYSPCKVCNPG</sequence>
<dbReference type="InterPro" id="IPR035451">
    <property type="entry name" value="Ada-like_dom_sf"/>
</dbReference>
<dbReference type="GeneID" id="68748871"/>
<organism evidence="4 5">
    <name type="scientific">Methanothrix harundinacea (strain 6Ac)</name>
    <name type="common">Methanosaeta harundinacea</name>
    <dbReference type="NCBI Taxonomy" id="1110509"/>
    <lineage>
        <taxon>Archaea</taxon>
        <taxon>Methanobacteriati</taxon>
        <taxon>Methanobacteriota</taxon>
        <taxon>Stenosarchaea group</taxon>
        <taxon>Methanomicrobia</taxon>
        <taxon>Methanotrichales</taxon>
        <taxon>Methanotrichaceae</taxon>
        <taxon>Methanothrix</taxon>
    </lineage>
</organism>
<accession>G7WL58</accession>
<dbReference type="SUPFAM" id="SSF57884">
    <property type="entry name" value="Ada DNA repair protein, N-terminal domain (N-Ada 10)"/>
    <property type="match status" value="1"/>
</dbReference>
<feature type="region of interest" description="Disordered" evidence="2">
    <location>
        <begin position="64"/>
        <end position="98"/>
    </location>
</feature>
<dbReference type="Proteomes" id="UP000005877">
    <property type="component" value="Chromosome"/>
</dbReference>
<dbReference type="GO" id="GO:0008168">
    <property type="term" value="F:methyltransferase activity"/>
    <property type="evidence" value="ECO:0007669"/>
    <property type="project" value="InterPro"/>
</dbReference>
<protein>
    <recommendedName>
        <fullName evidence="3">Ada DNA repair metal-binding domain-containing protein</fullName>
    </recommendedName>
</protein>
<dbReference type="RefSeq" id="WP_014585800.1">
    <property type="nucleotide sequence ID" value="NC_017527.1"/>
</dbReference>
<keyword evidence="5" id="KW-1185">Reference proteome</keyword>
<feature type="region of interest" description="Disordered" evidence="2">
    <location>
        <begin position="221"/>
        <end position="316"/>
    </location>
</feature>
<dbReference type="InterPro" id="IPR004026">
    <property type="entry name" value="Ada_DNA_repair_Zn-bd"/>
</dbReference>
<proteinExistence type="predicted"/>
<feature type="compositionally biased region" description="Basic and acidic residues" evidence="2">
    <location>
        <begin position="226"/>
        <end position="237"/>
    </location>
</feature>
<feature type="domain" description="Ada DNA repair metal-binding" evidence="3">
    <location>
        <begin position="302"/>
        <end position="349"/>
    </location>
</feature>
<evidence type="ECO:0000313" key="4">
    <source>
        <dbReference type="EMBL" id="AET63612.1"/>
    </source>
</evidence>
<dbReference type="KEGG" id="mhi:Mhar_0221"/>
<dbReference type="EMBL" id="CP003117">
    <property type="protein sequence ID" value="AET63612.1"/>
    <property type="molecule type" value="Genomic_DNA"/>
</dbReference>
<dbReference type="Gene3D" id="3.40.10.10">
    <property type="entry name" value="DNA Methylphosphotriester Repair Domain"/>
    <property type="match status" value="1"/>
</dbReference>
<dbReference type="PATRIC" id="fig|1110509.7.peg.251"/>
<keyword evidence="1" id="KW-0010">Activator</keyword>
<dbReference type="AlphaFoldDB" id="G7WL58"/>
<gene>
    <name evidence="4" type="ordered locus">Mhar_0221</name>
</gene>
<feature type="compositionally biased region" description="Basic and acidic residues" evidence="2">
    <location>
        <begin position="269"/>
        <end position="278"/>
    </location>
</feature>
<evidence type="ECO:0000256" key="2">
    <source>
        <dbReference type="SAM" id="MobiDB-lite"/>
    </source>
</evidence>
<name>G7WL58_METH6</name>